<proteinExistence type="predicted"/>
<accession>I4F4L0</accession>
<dbReference type="OMA" id="PIWVVTE"/>
<dbReference type="KEGG" id="mmar:MODMU_5196"/>
<keyword evidence="2" id="KW-1185">Reference proteome</keyword>
<dbReference type="AlphaFoldDB" id="I4F4L0"/>
<evidence type="ECO:0000313" key="2">
    <source>
        <dbReference type="Proteomes" id="UP000006461"/>
    </source>
</evidence>
<dbReference type="eggNOG" id="COG4823">
    <property type="taxonomic scope" value="Bacteria"/>
</dbReference>
<dbReference type="PIRSF" id="PIRSF034934">
    <property type="entry name" value="AbiF_AbiD"/>
    <property type="match status" value="1"/>
</dbReference>
<dbReference type="InterPro" id="IPR017034">
    <property type="entry name" value="Abi_system_AbiD/AbiF"/>
</dbReference>
<dbReference type="InterPro" id="IPR011664">
    <property type="entry name" value="Abi_system_AbiD/AbiF-like"/>
</dbReference>
<organism evidence="1 2">
    <name type="scientific">Modestobacter italicus (strain DSM 44449 / CECT 9708 / BC 501)</name>
    <dbReference type="NCBI Taxonomy" id="2732864"/>
    <lineage>
        <taxon>Bacteria</taxon>
        <taxon>Bacillati</taxon>
        <taxon>Actinomycetota</taxon>
        <taxon>Actinomycetes</taxon>
        <taxon>Geodermatophilales</taxon>
        <taxon>Geodermatophilaceae</taxon>
        <taxon>Modestobacter</taxon>
    </lineage>
</organism>
<dbReference type="Pfam" id="PF07751">
    <property type="entry name" value="Abi_2"/>
    <property type="match status" value="1"/>
</dbReference>
<dbReference type="STRING" id="477641.MODMU_5196"/>
<evidence type="ECO:0000313" key="1">
    <source>
        <dbReference type="EMBL" id="CCH90573.1"/>
    </source>
</evidence>
<dbReference type="EMBL" id="FO203431">
    <property type="protein sequence ID" value="CCH90573.1"/>
    <property type="molecule type" value="Genomic_DNA"/>
</dbReference>
<dbReference type="HOGENOM" id="CLU_044962_2_1_11"/>
<dbReference type="Proteomes" id="UP000006461">
    <property type="component" value="Chromosome"/>
</dbReference>
<gene>
    <name evidence="1" type="ordered locus">MODMU_5196</name>
</gene>
<protein>
    <submittedName>
        <fullName evidence="1">Abortive infection bacteriophage resistance protein</fullName>
    </submittedName>
</protein>
<name>I4F4L0_MODI5</name>
<sequence length="335" mass="38085">MLRRQERTFLPAPYTKPHLDLPAQVRLLASRGLVVPDPQHAERVLRAVGYYRLSGYWYPYRQPSPTGVGRADEFVSGASLDQIIGLYDFDRRLKLHLLDALERIEIAARVQVGHVLGRRGAYAHLDPVNLDARFDQPLTSGKPSRYQEWLRRMHDAQQRSREDFVEHFRSKYDGRLPAWVVTEILDFGGVSTLYSGLKSRDRDEIAAGFGALDVRGRGNGAVLTNWLRVINYLRNTCAHHSRLWNRNMDVQLATAHLRSIGPLAHLRTGPTAQVSRVFGPLCLMLFLLAEVVDDDAWEGWRDDLVALLTTALPPTGRTLAEMGFPQGWRTSSLWR</sequence>
<dbReference type="PATRIC" id="fig|477641.3.peg.4885"/>
<dbReference type="OrthoDB" id="5363652at2"/>
<reference evidence="1 2" key="1">
    <citation type="journal article" date="2012" name="J. Bacteriol.">
        <title>Genome Sequence of Radiation-Resistant Modestobacter marinus Strain BC501, a Representative Actinobacterium That Thrives on Calcareous Stone Surfaces.</title>
        <authorList>
            <person name="Normand P."/>
            <person name="Gury J."/>
            <person name="Pujic P."/>
            <person name="Chouaia B."/>
            <person name="Crotti E."/>
            <person name="Brusetti L."/>
            <person name="Daffonchio D."/>
            <person name="Vacherie B."/>
            <person name="Barbe V."/>
            <person name="Medigue C."/>
            <person name="Calteau A."/>
            <person name="Ghodhbane-Gtari F."/>
            <person name="Essoussi I."/>
            <person name="Nouioui I."/>
            <person name="Abbassi-Ghozzi I."/>
            <person name="Gtari M."/>
        </authorList>
    </citation>
    <scope>NUCLEOTIDE SEQUENCE [LARGE SCALE GENOMIC DNA]</scope>
    <source>
        <strain evidence="2">BC 501</strain>
    </source>
</reference>